<dbReference type="GO" id="GO:0006432">
    <property type="term" value="P:phenylalanyl-tRNA aminoacylation"/>
    <property type="evidence" value="ECO:0007669"/>
    <property type="project" value="UniProtKB-UniRule"/>
</dbReference>
<dbReference type="InterPro" id="IPR045864">
    <property type="entry name" value="aa-tRNA-synth_II/BPL/LPL"/>
</dbReference>
<proteinExistence type="inferred from homology"/>
<feature type="binding site" evidence="15">
    <location>
        <position position="446"/>
    </location>
    <ligand>
        <name>Mg(2+)</name>
        <dbReference type="ChEBI" id="CHEBI:18420"/>
        <note>shared with alpha subunit</note>
    </ligand>
</feature>
<dbReference type="SUPFAM" id="SSF56037">
    <property type="entry name" value="PheT/TilS domain"/>
    <property type="match status" value="1"/>
</dbReference>
<sequence length="774" mass="84077">MNPALDSAALSHLLTMAGLEVEALDPVAADFSGVVVGQVLSVAPHPDADRLRVCQVEAGTGNPLQIVCGAPNVAEGVRVPCALIGASLPGFEIRKAKLRGIESQGMLCSARELGLTEEADGLLLLPDDAPVGKNIRDYLHLDDKLYTLKLTPNRSDCLSVVGVAREVAALTGSPLSLPRIVPATVTGSLARRVQVTAKQGCPRYCGRVISQLNRAARTPAWMIERLSRSGLRSISPVVDITNYVLLELGQPLHAFDLGKLAGDIQVRMAAAGETLTLLNDQRATLEADMLVIADDNGVQALAGIMGGAATAVDENTSEIFLEAAYFNPDAIAGRARRLGLSTDSSHRFERGVDYAATRNALERATALILEICGGAAGAITEVSGDLPQRAPVVLRSARASKVLGVTLSDARVEELLGRLSLNFQREGAVYRVTPPSYRFDLNIEEDLIEELARLYDYDNIVAQAPVARLSMLPQPEHQRGVDALRTLLTARDYQEVITYSFVDAAWEADFAPGAQPVTLKNPIASQMGVMRSTLLGGLMDVLRNNLNRRQDRVRIFESGRCYLPAVEGFDQPQRLAGLVYGDAMSEQWGSAARNVDFFDVKADIEALYSPQRARFEKSVHPALHPGQCAEIWLDDVHAGWLGSLHPRLSQQYDLATAPVLFELSLQTLLGRMLPKHGEISRFQSARRDLAVIVDESIPVQTLIDAMYAARVEGIAEIALFDVYRGKGIDSDKKSLAFRVLLQDTQKTFTDTEVDAVMAIFTDLLKQKFNAQLRS</sequence>
<dbReference type="InterPro" id="IPR041616">
    <property type="entry name" value="PheRS_beta_core"/>
</dbReference>
<dbReference type="PROSITE" id="PS51483">
    <property type="entry name" value="B5"/>
    <property type="match status" value="1"/>
</dbReference>
<dbReference type="FunFam" id="3.30.70.380:FF:000001">
    <property type="entry name" value="Phenylalanine--tRNA ligase beta subunit"/>
    <property type="match status" value="1"/>
</dbReference>
<organism evidence="20 21">
    <name type="scientific">Sulfuriferula multivorans</name>
    <dbReference type="NCBI Taxonomy" id="1559896"/>
    <lineage>
        <taxon>Bacteria</taxon>
        <taxon>Pseudomonadati</taxon>
        <taxon>Pseudomonadota</taxon>
        <taxon>Betaproteobacteria</taxon>
        <taxon>Nitrosomonadales</taxon>
        <taxon>Sulfuricellaceae</taxon>
        <taxon>Sulfuriferula</taxon>
    </lineage>
</organism>
<dbReference type="InterPro" id="IPR033714">
    <property type="entry name" value="tRNA_bind_bactPheRS"/>
</dbReference>
<comment type="caution">
    <text evidence="20">The sequence shown here is derived from an EMBL/GenBank/DDBJ whole genome shotgun (WGS) entry which is preliminary data.</text>
</comment>
<dbReference type="CDD" id="cd00769">
    <property type="entry name" value="PheRS_beta_core"/>
    <property type="match status" value="1"/>
</dbReference>
<name>A0A401JZ94_9PROT</name>
<dbReference type="Gene3D" id="2.40.50.140">
    <property type="entry name" value="Nucleic acid-binding proteins"/>
    <property type="match status" value="1"/>
</dbReference>
<dbReference type="FunFam" id="2.40.50.140:FF:000045">
    <property type="entry name" value="Phenylalanine--tRNA ligase beta subunit"/>
    <property type="match status" value="1"/>
</dbReference>
<dbReference type="SUPFAM" id="SSF46955">
    <property type="entry name" value="Putative DNA-binding domain"/>
    <property type="match status" value="1"/>
</dbReference>
<feature type="binding site" evidence="15">
    <location>
        <position position="450"/>
    </location>
    <ligand>
        <name>Mg(2+)</name>
        <dbReference type="ChEBI" id="CHEBI:18420"/>
        <note>shared with alpha subunit</note>
    </ligand>
</feature>
<evidence type="ECO:0000256" key="11">
    <source>
        <dbReference type="ARBA" id="ARBA00022884"/>
    </source>
</evidence>
<evidence type="ECO:0000256" key="15">
    <source>
        <dbReference type="HAMAP-Rule" id="MF_00283"/>
    </source>
</evidence>
<evidence type="ECO:0000256" key="13">
    <source>
        <dbReference type="ARBA" id="ARBA00023146"/>
    </source>
</evidence>
<dbReference type="SMART" id="SM00896">
    <property type="entry name" value="FDX-ACB"/>
    <property type="match status" value="1"/>
</dbReference>
<keyword evidence="10 15" id="KW-0460">Magnesium</keyword>
<evidence type="ECO:0000256" key="6">
    <source>
        <dbReference type="ARBA" id="ARBA00022598"/>
    </source>
</evidence>
<dbReference type="Gene3D" id="3.30.930.10">
    <property type="entry name" value="Bira Bifunctional Protein, Domain 2"/>
    <property type="match status" value="1"/>
</dbReference>
<dbReference type="SUPFAM" id="SSF54991">
    <property type="entry name" value="Anticodon-binding domain of PheRS"/>
    <property type="match status" value="1"/>
</dbReference>
<dbReference type="NCBIfam" id="TIGR00472">
    <property type="entry name" value="pheT_bact"/>
    <property type="match status" value="1"/>
</dbReference>
<feature type="domain" description="B5" evidence="19">
    <location>
        <begin position="387"/>
        <end position="462"/>
    </location>
</feature>
<dbReference type="PROSITE" id="PS50886">
    <property type="entry name" value="TRBD"/>
    <property type="match status" value="1"/>
</dbReference>
<feature type="binding site" evidence="15">
    <location>
        <position position="440"/>
    </location>
    <ligand>
        <name>Mg(2+)</name>
        <dbReference type="ChEBI" id="CHEBI:18420"/>
        <note>shared with alpha subunit</note>
    </ligand>
</feature>
<evidence type="ECO:0000256" key="16">
    <source>
        <dbReference type="PROSITE-ProRule" id="PRU00209"/>
    </source>
</evidence>
<dbReference type="GO" id="GO:0000049">
    <property type="term" value="F:tRNA binding"/>
    <property type="evidence" value="ECO:0007669"/>
    <property type="project" value="UniProtKB-UniRule"/>
</dbReference>
<dbReference type="GO" id="GO:0009328">
    <property type="term" value="C:phenylalanine-tRNA ligase complex"/>
    <property type="evidence" value="ECO:0007669"/>
    <property type="project" value="TreeGrafter"/>
</dbReference>
<evidence type="ECO:0000256" key="2">
    <source>
        <dbReference type="ARBA" id="ARBA00008653"/>
    </source>
</evidence>
<evidence type="ECO:0000259" key="17">
    <source>
        <dbReference type="PROSITE" id="PS50886"/>
    </source>
</evidence>
<evidence type="ECO:0000313" key="20">
    <source>
        <dbReference type="EMBL" id="GCB01944.1"/>
    </source>
</evidence>
<dbReference type="InterPro" id="IPR005147">
    <property type="entry name" value="tRNA_synthase_B5-dom"/>
</dbReference>
<dbReference type="InterPro" id="IPR005121">
    <property type="entry name" value="Fdx_antiC-bd"/>
</dbReference>
<dbReference type="Gene3D" id="3.30.56.10">
    <property type="match status" value="2"/>
</dbReference>
<dbReference type="Pfam" id="PF03147">
    <property type="entry name" value="FDX-ACB"/>
    <property type="match status" value="1"/>
</dbReference>
<dbReference type="SMART" id="SM00874">
    <property type="entry name" value="B5"/>
    <property type="match status" value="1"/>
</dbReference>
<dbReference type="Pfam" id="PF03484">
    <property type="entry name" value="B5"/>
    <property type="match status" value="1"/>
</dbReference>
<keyword evidence="13 15" id="KW-0030">Aminoacyl-tRNA synthetase</keyword>
<dbReference type="Pfam" id="PF03483">
    <property type="entry name" value="B3_4"/>
    <property type="match status" value="1"/>
</dbReference>
<comment type="cofactor">
    <cofactor evidence="15">
        <name>Mg(2+)</name>
        <dbReference type="ChEBI" id="CHEBI:18420"/>
    </cofactor>
    <text evidence="15">Binds 2 magnesium ions per tetramer.</text>
</comment>
<evidence type="ECO:0000256" key="9">
    <source>
        <dbReference type="ARBA" id="ARBA00022840"/>
    </source>
</evidence>
<dbReference type="PANTHER" id="PTHR10947:SF0">
    <property type="entry name" value="PHENYLALANINE--TRNA LIGASE BETA SUBUNIT"/>
    <property type="match status" value="1"/>
</dbReference>
<evidence type="ECO:0000259" key="18">
    <source>
        <dbReference type="PROSITE" id="PS51447"/>
    </source>
</evidence>
<evidence type="ECO:0000256" key="1">
    <source>
        <dbReference type="ARBA" id="ARBA00004496"/>
    </source>
</evidence>
<dbReference type="InterPro" id="IPR012340">
    <property type="entry name" value="NA-bd_OB-fold"/>
</dbReference>
<evidence type="ECO:0000256" key="10">
    <source>
        <dbReference type="ARBA" id="ARBA00022842"/>
    </source>
</evidence>
<dbReference type="CDD" id="cd02796">
    <property type="entry name" value="tRNA_bind_bactPheRS"/>
    <property type="match status" value="1"/>
</dbReference>
<dbReference type="PROSITE" id="PS51447">
    <property type="entry name" value="FDX_ACB"/>
    <property type="match status" value="1"/>
</dbReference>
<evidence type="ECO:0000256" key="3">
    <source>
        <dbReference type="ARBA" id="ARBA00011209"/>
    </source>
</evidence>
<dbReference type="InterPro" id="IPR045060">
    <property type="entry name" value="Phe-tRNA-ligase_IIc_bsu"/>
</dbReference>
<dbReference type="EMBL" id="BGOW01000030">
    <property type="protein sequence ID" value="GCB01944.1"/>
    <property type="molecule type" value="Genomic_DNA"/>
</dbReference>
<comment type="subcellular location">
    <subcellularLocation>
        <location evidence="1 15">Cytoplasm</location>
    </subcellularLocation>
</comment>
<dbReference type="SMART" id="SM00873">
    <property type="entry name" value="B3_4"/>
    <property type="match status" value="1"/>
</dbReference>
<dbReference type="InterPro" id="IPR004532">
    <property type="entry name" value="Phe-tRNA-ligase_IIc_bsu_bact"/>
</dbReference>
<comment type="subunit">
    <text evidence="3 15">Tetramer of two alpha and two beta subunits.</text>
</comment>
<dbReference type="InterPro" id="IPR009061">
    <property type="entry name" value="DNA-bd_dom_put_sf"/>
</dbReference>
<dbReference type="SUPFAM" id="SSF55681">
    <property type="entry name" value="Class II aaRS and biotin synthetases"/>
    <property type="match status" value="1"/>
</dbReference>
<comment type="similarity">
    <text evidence="2 15">Belongs to the phenylalanyl-tRNA synthetase beta subunit family. Type 1 subfamily.</text>
</comment>
<keyword evidence="6 15" id="KW-0436">Ligase</keyword>
<dbReference type="SUPFAM" id="SSF50249">
    <property type="entry name" value="Nucleic acid-binding proteins"/>
    <property type="match status" value="1"/>
</dbReference>
<feature type="domain" description="FDX-ACB" evidence="18">
    <location>
        <begin position="680"/>
        <end position="773"/>
    </location>
</feature>
<keyword evidence="21" id="KW-1185">Reference proteome</keyword>
<evidence type="ECO:0000313" key="21">
    <source>
        <dbReference type="Proteomes" id="UP000286806"/>
    </source>
</evidence>
<dbReference type="AlphaFoldDB" id="A0A401JZ94"/>
<evidence type="ECO:0000256" key="4">
    <source>
        <dbReference type="ARBA" id="ARBA00022490"/>
    </source>
</evidence>
<dbReference type="Pfam" id="PF17759">
    <property type="entry name" value="tRNA_synthFbeta"/>
    <property type="match status" value="1"/>
</dbReference>
<dbReference type="Pfam" id="PF01588">
    <property type="entry name" value="tRNA_bind"/>
    <property type="match status" value="1"/>
</dbReference>
<evidence type="ECO:0000259" key="19">
    <source>
        <dbReference type="PROSITE" id="PS51483"/>
    </source>
</evidence>
<evidence type="ECO:0000256" key="14">
    <source>
        <dbReference type="ARBA" id="ARBA00049255"/>
    </source>
</evidence>
<dbReference type="EC" id="6.1.1.20" evidence="15"/>
<keyword evidence="4 15" id="KW-0963">Cytoplasm</keyword>
<dbReference type="InterPro" id="IPR036690">
    <property type="entry name" value="Fdx_antiC-bd_sf"/>
</dbReference>
<feature type="domain" description="TRNA-binding" evidence="17">
    <location>
        <begin position="28"/>
        <end position="136"/>
    </location>
</feature>
<dbReference type="FunFam" id="3.50.40.10:FF:000001">
    <property type="entry name" value="Phenylalanine--tRNA ligase beta subunit"/>
    <property type="match status" value="1"/>
</dbReference>
<dbReference type="Gene3D" id="3.50.40.10">
    <property type="entry name" value="Phenylalanyl-trna Synthetase, Chain B, domain 3"/>
    <property type="match status" value="1"/>
</dbReference>
<accession>A0A401JZ94</accession>
<dbReference type="InterPro" id="IPR002547">
    <property type="entry name" value="tRNA-bd_dom"/>
</dbReference>
<evidence type="ECO:0000256" key="5">
    <source>
        <dbReference type="ARBA" id="ARBA00022555"/>
    </source>
</evidence>
<evidence type="ECO:0000256" key="8">
    <source>
        <dbReference type="ARBA" id="ARBA00022741"/>
    </source>
</evidence>
<dbReference type="InterPro" id="IPR020825">
    <property type="entry name" value="Phe-tRNA_synthase-like_B3/B4"/>
</dbReference>
<evidence type="ECO:0000256" key="12">
    <source>
        <dbReference type="ARBA" id="ARBA00022917"/>
    </source>
</evidence>
<dbReference type="InterPro" id="IPR005146">
    <property type="entry name" value="B3/B4_tRNA-bd"/>
</dbReference>
<dbReference type="HAMAP" id="MF_00283">
    <property type="entry name" value="Phe_tRNA_synth_beta1"/>
    <property type="match status" value="1"/>
</dbReference>
<keyword evidence="7 15" id="KW-0479">Metal-binding</keyword>
<dbReference type="PANTHER" id="PTHR10947">
    <property type="entry name" value="PHENYLALANYL-TRNA SYNTHETASE BETA CHAIN AND LEUCINE-RICH REPEAT-CONTAINING PROTEIN 47"/>
    <property type="match status" value="1"/>
</dbReference>
<keyword evidence="11 16" id="KW-0694">RNA-binding</keyword>
<protein>
    <recommendedName>
        <fullName evidence="15">Phenylalanine--tRNA ligase beta subunit</fullName>
        <ecNumber evidence="15">6.1.1.20</ecNumber>
    </recommendedName>
    <alternativeName>
        <fullName evidence="15">Phenylalanyl-tRNA synthetase beta subunit</fullName>
        <shortName evidence="15">PheRS</shortName>
    </alternativeName>
</protein>
<keyword evidence="12 15" id="KW-0648">Protein biosynthesis</keyword>
<keyword evidence="8 15" id="KW-0547">Nucleotide-binding</keyword>
<gene>
    <name evidence="15" type="primary">pheT</name>
    <name evidence="20" type="ORF">SFMTTN_2757</name>
</gene>
<reference evidence="20 21" key="1">
    <citation type="journal article" date="2019" name="Front. Microbiol.">
        <title>Genomes of Neutrophilic Sulfur-Oxidizing Chemolithoautotrophs Representing 9 Proteobacterial Species From 8 Genera.</title>
        <authorList>
            <person name="Watanabe T."/>
            <person name="Kojima H."/>
            <person name="Umezawa K."/>
            <person name="Hori C."/>
            <person name="Takasuka T.E."/>
            <person name="Kato Y."/>
            <person name="Fukui M."/>
        </authorList>
    </citation>
    <scope>NUCLEOTIDE SEQUENCE [LARGE SCALE GENOMIC DNA]</scope>
    <source>
        <strain evidence="20 21">TTN</strain>
    </source>
</reference>
<dbReference type="NCBIfam" id="NF045760">
    <property type="entry name" value="YtpR"/>
    <property type="match status" value="1"/>
</dbReference>
<dbReference type="GO" id="GO:0004826">
    <property type="term" value="F:phenylalanine-tRNA ligase activity"/>
    <property type="evidence" value="ECO:0007669"/>
    <property type="project" value="UniProtKB-UniRule"/>
</dbReference>
<dbReference type="Proteomes" id="UP000286806">
    <property type="component" value="Unassembled WGS sequence"/>
</dbReference>
<feature type="binding site" evidence="15">
    <location>
        <position position="449"/>
    </location>
    <ligand>
        <name>Mg(2+)</name>
        <dbReference type="ChEBI" id="CHEBI:18420"/>
        <note>shared with alpha subunit</note>
    </ligand>
</feature>
<dbReference type="GO" id="GO:0000287">
    <property type="term" value="F:magnesium ion binding"/>
    <property type="evidence" value="ECO:0007669"/>
    <property type="project" value="UniProtKB-UniRule"/>
</dbReference>
<dbReference type="FunFam" id="3.30.930.10:FF:000022">
    <property type="entry name" value="Phenylalanine--tRNA ligase beta subunit"/>
    <property type="match status" value="1"/>
</dbReference>
<comment type="catalytic activity">
    <reaction evidence="14 15">
        <text>tRNA(Phe) + L-phenylalanine + ATP = L-phenylalanyl-tRNA(Phe) + AMP + diphosphate + H(+)</text>
        <dbReference type="Rhea" id="RHEA:19413"/>
        <dbReference type="Rhea" id="RHEA-COMP:9668"/>
        <dbReference type="Rhea" id="RHEA-COMP:9699"/>
        <dbReference type="ChEBI" id="CHEBI:15378"/>
        <dbReference type="ChEBI" id="CHEBI:30616"/>
        <dbReference type="ChEBI" id="CHEBI:33019"/>
        <dbReference type="ChEBI" id="CHEBI:58095"/>
        <dbReference type="ChEBI" id="CHEBI:78442"/>
        <dbReference type="ChEBI" id="CHEBI:78531"/>
        <dbReference type="ChEBI" id="CHEBI:456215"/>
        <dbReference type="EC" id="6.1.1.20"/>
    </reaction>
</comment>
<keyword evidence="9 15" id="KW-0067">ATP-binding</keyword>
<evidence type="ECO:0000256" key="7">
    <source>
        <dbReference type="ARBA" id="ARBA00022723"/>
    </source>
</evidence>
<dbReference type="Gene3D" id="3.30.70.380">
    <property type="entry name" value="Ferrodoxin-fold anticodon-binding domain"/>
    <property type="match status" value="1"/>
</dbReference>
<dbReference type="GO" id="GO:0005524">
    <property type="term" value="F:ATP binding"/>
    <property type="evidence" value="ECO:0007669"/>
    <property type="project" value="UniProtKB-UniRule"/>
</dbReference>
<keyword evidence="5 16" id="KW-0820">tRNA-binding</keyword>